<evidence type="ECO:0000313" key="2">
    <source>
        <dbReference type="Proteomes" id="UP001140087"/>
    </source>
</evidence>
<dbReference type="EMBL" id="JANBUN010003059">
    <property type="protein sequence ID" value="KAJ2792961.1"/>
    <property type="molecule type" value="Genomic_DNA"/>
</dbReference>
<reference evidence="1" key="1">
    <citation type="submission" date="2022-07" db="EMBL/GenBank/DDBJ databases">
        <title>Phylogenomic reconstructions and comparative analyses of Kickxellomycotina fungi.</title>
        <authorList>
            <person name="Reynolds N.K."/>
            <person name="Stajich J.E."/>
            <person name="Barry K."/>
            <person name="Grigoriev I.V."/>
            <person name="Crous P."/>
            <person name="Smith M.E."/>
        </authorList>
    </citation>
    <scope>NUCLEOTIDE SEQUENCE</scope>
    <source>
        <strain evidence="1">BCRC 34780</strain>
    </source>
</reference>
<dbReference type="Proteomes" id="UP001140087">
    <property type="component" value="Unassembled WGS sequence"/>
</dbReference>
<gene>
    <name evidence="1" type="ORF">H4R21_006079</name>
</gene>
<accession>A0ACC1KPY6</accession>
<comment type="caution">
    <text evidence="1">The sequence shown here is derived from an EMBL/GenBank/DDBJ whole genome shotgun (WGS) entry which is preliminary data.</text>
</comment>
<organism evidence="1 2">
    <name type="scientific">Coemansia helicoidea</name>
    <dbReference type="NCBI Taxonomy" id="1286919"/>
    <lineage>
        <taxon>Eukaryota</taxon>
        <taxon>Fungi</taxon>
        <taxon>Fungi incertae sedis</taxon>
        <taxon>Zoopagomycota</taxon>
        <taxon>Kickxellomycotina</taxon>
        <taxon>Kickxellomycetes</taxon>
        <taxon>Kickxellales</taxon>
        <taxon>Kickxellaceae</taxon>
        <taxon>Coemansia</taxon>
    </lineage>
</organism>
<proteinExistence type="predicted"/>
<evidence type="ECO:0000313" key="1">
    <source>
        <dbReference type="EMBL" id="KAJ2792961.1"/>
    </source>
</evidence>
<sequence>MSAPGYRPSRNWARASLSPDERFAMAGSIDGKLYIWDANNGDLLRTLDIHRSAVCDALWHPTGLRVYSAEKSRYILMLH</sequence>
<protein>
    <submittedName>
        <fullName evidence="1">Uncharacterized protein</fullName>
    </submittedName>
</protein>
<name>A0ACC1KPY6_9FUNG</name>
<keyword evidence="2" id="KW-1185">Reference proteome</keyword>